<sequence>MTFREVLRIPEFRAVWLAELLSVCGDQFARVALSVMVFQSTRSAALTALTYGLSYAPSLIGGILLTGIADRAPRRRVMVVVDLLRAGLILLVAIPGLPFWALCVLVGSVSLLNPVFKAAQLSLLPHVLSGDRFAVGMAIRSMTGQTAQLLGFAGGGFLLAVVTPSTALVLDAVTFAASALFVRIGVRHRPAASGEGDARVPRGWLAALRSGGRMAFADRGVRTLTLLIWLMAFLTVYEGLAAPYAAALGGDSTTVGLLLASDPLGGVVGAYLFGRWVPAHLRARLVGPLAVAAAALLLLCLFRPGLVASIAVFVVSGGLGTIVVMQATTFLAAAVPDASRGQLLGLSNTGLTAATGLSPVLAGVVAERIGAVPAVGWSGLVCLLLTLPLAVAWRRVLSHEPGRWD</sequence>
<feature type="transmembrane region" description="Helical" evidence="6">
    <location>
        <begin position="285"/>
        <end position="304"/>
    </location>
</feature>
<evidence type="ECO:0000256" key="3">
    <source>
        <dbReference type="ARBA" id="ARBA00022692"/>
    </source>
</evidence>
<name>A0ABQ4ETM2_9ACTN</name>
<gene>
    <name evidence="8" type="ORF">Pma05_45420</name>
</gene>
<feature type="transmembrane region" description="Helical" evidence="6">
    <location>
        <begin position="223"/>
        <end position="247"/>
    </location>
</feature>
<evidence type="ECO:0000256" key="4">
    <source>
        <dbReference type="ARBA" id="ARBA00022989"/>
    </source>
</evidence>
<keyword evidence="5 6" id="KW-0472">Membrane</keyword>
<evidence type="ECO:0000256" key="1">
    <source>
        <dbReference type="ARBA" id="ARBA00004651"/>
    </source>
</evidence>
<organism evidence="8 9">
    <name type="scientific">Plantactinospora mayteni</name>
    <dbReference type="NCBI Taxonomy" id="566021"/>
    <lineage>
        <taxon>Bacteria</taxon>
        <taxon>Bacillati</taxon>
        <taxon>Actinomycetota</taxon>
        <taxon>Actinomycetes</taxon>
        <taxon>Micromonosporales</taxon>
        <taxon>Micromonosporaceae</taxon>
        <taxon>Plantactinospora</taxon>
    </lineage>
</organism>
<keyword evidence="4 6" id="KW-1133">Transmembrane helix</keyword>
<dbReference type="Pfam" id="PF07690">
    <property type="entry name" value="MFS_1"/>
    <property type="match status" value="2"/>
</dbReference>
<keyword evidence="3 6" id="KW-0812">Transmembrane</keyword>
<dbReference type="CDD" id="cd06173">
    <property type="entry name" value="MFS_MefA_like"/>
    <property type="match status" value="1"/>
</dbReference>
<feature type="transmembrane region" description="Helical" evidence="6">
    <location>
        <begin position="374"/>
        <end position="393"/>
    </location>
</feature>
<evidence type="ECO:0000313" key="9">
    <source>
        <dbReference type="Proteomes" id="UP000621500"/>
    </source>
</evidence>
<dbReference type="Proteomes" id="UP000621500">
    <property type="component" value="Unassembled WGS sequence"/>
</dbReference>
<dbReference type="InterPro" id="IPR020846">
    <property type="entry name" value="MFS_dom"/>
</dbReference>
<feature type="transmembrane region" description="Helical" evidence="6">
    <location>
        <begin position="253"/>
        <end position="273"/>
    </location>
</feature>
<proteinExistence type="predicted"/>
<dbReference type="PROSITE" id="PS50850">
    <property type="entry name" value="MFS"/>
    <property type="match status" value="1"/>
</dbReference>
<dbReference type="PRINTS" id="PR01988">
    <property type="entry name" value="EXPORTERBACE"/>
</dbReference>
<dbReference type="Gene3D" id="1.20.1250.20">
    <property type="entry name" value="MFS general substrate transporter like domains"/>
    <property type="match status" value="1"/>
</dbReference>
<dbReference type="RefSeq" id="WP_203859437.1">
    <property type="nucleotide sequence ID" value="NZ_BAAAZQ010000006.1"/>
</dbReference>
<dbReference type="InterPro" id="IPR036259">
    <property type="entry name" value="MFS_trans_sf"/>
</dbReference>
<comment type="subcellular location">
    <subcellularLocation>
        <location evidence="1">Cell membrane</location>
        <topology evidence="1">Multi-pass membrane protein</topology>
    </subcellularLocation>
</comment>
<comment type="caution">
    <text evidence="8">The sequence shown here is derived from an EMBL/GenBank/DDBJ whole genome shotgun (WGS) entry which is preliminary data.</text>
</comment>
<feature type="transmembrane region" description="Helical" evidence="6">
    <location>
        <begin position="44"/>
        <end position="68"/>
    </location>
</feature>
<feature type="transmembrane region" description="Helical" evidence="6">
    <location>
        <begin position="310"/>
        <end position="331"/>
    </location>
</feature>
<dbReference type="SUPFAM" id="SSF103473">
    <property type="entry name" value="MFS general substrate transporter"/>
    <property type="match status" value="1"/>
</dbReference>
<feature type="transmembrane region" description="Helical" evidence="6">
    <location>
        <begin position="88"/>
        <end position="112"/>
    </location>
</feature>
<accession>A0ABQ4ETM2</accession>
<keyword evidence="2" id="KW-1003">Cell membrane</keyword>
<dbReference type="InterPro" id="IPR011701">
    <property type="entry name" value="MFS"/>
</dbReference>
<evidence type="ECO:0000259" key="7">
    <source>
        <dbReference type="PROSITE" id="PS50850"/>
    </source>
</evidence>
<feature type="transmembrane region" description="Helical" evidence="6">
    <location>
        <begin position="157"/>
        <end position="182"/>
    </location>
</feature>
<dbReference type="PANTHER" id="PTHR23513">
    <property type="entry name" value="INTEGRAL MEMBRANE EFFLUX PROTEIN-RELATED"/>
    <property type="match status" value="1"/>
</dbReference>
<dbReference type="PANTHER" id="PTHR23513:SF11">
    <property type="entry name" value="STAPHYLOFERRIN A TRANSPORTER"/>
    <property type="match status" value="1"/>
</dbReference>
<protein>
    <submittedName>
        <fullName evidence="8">MFS transporter</fullName>
    </submittedName>
</protein>
<dbReference type="InterPro" id="IPR022324">
    <property type="entry name" value="Bacilysin_exporter_BacE_put"/>
</dbReference>
<feature type="domain" description="Major facilitator superfamily (MFS) profile" evidence="7">
    <location>
        <begin position="204"/>
        <end position="405"/>
    </location>
</feature>
<evidence type="ECO:0000256" key="6">
    <source>
        <dbReference type="SAM" id="Phobius"/>
    </source>
</evidence>
<evidence type="ECO:0000256" key="2">
    <source>
        <dbReference type="ARBA" id="ARBA00022475"/>
    </source>
</evidence>
<keyword evidence="9" id="KW-1185">Reference proteome</keyword>
<reference evidence="8 9" key="1">
    <citation type="submission" date="2021-01" db="EMBL/GenBank/DDBJ databases">
        <title>Whole genome shotgun sequence of Plantactinospora mayteni NBRC 109088.</title>
        <authorList>
            <person name="Komaki H."/>
            <person name="Tamura T."/>
        </authorList>
    </citation>
    <scope>NUCLEOTIDE SEQUENCE [LARGE SCALE GENOMIC DNA]</scope>
    <source>
        <strain evidence="8 9">NBRC 109088</strain>
    </source>
</reference>
<evidence type="ECO:0000256" key="5">
    <source>
        <dbReference type="ARBA" id="ARBA00023136"/>
    </source>
</evidence>
<feature type="transmembrane region" description="Helical" evidence="6">
    <location>
        <begin position="343"/>
        <end position="362"/>
    </location>
</feature>
<evidence type="ECO:0000313" key="8">
    <source>
        <dbReference type="EMBL" id="GIG97969.1"/>
    </source>
</evidence>
<dbReference type="EMBL" id="BONX01000031">
    <property type="protein sequence ID" value="GIG97969.1"/>
    <property type="molecule type" value="Genomic_DNA"/>
</dbReference>